<proteinExistence type="predicted"/>
<reference evidence="1" key="1">
    <citation type="submission" date="2014-11" db="EMBL/GenBank/DDBJ databases">
        <authorList>
            <person name="Amaro Gonzalez C."/>
        </authorList>
    </citation>
    <scope>NUCLEOTIDE SEQUENCE</scope>
</reference>
<evidence type="ECO:0000313" key="1">
    <source>
        <dbReference type="EMBL" id="JAH00044.1"/>
    </source>
</evidence>
<dbReference type="EMBL" id="GBXM01108533">
    <property type="protein sequence ID" value="JAH00044.1"/>
    <property type="molecule type" value="Transcribed_RNA"/>
</dbReference>
<accession>A0A0E9P6D6</accession>
<protein>
    <submittedName>
        <fullName evidence="1">Uncharacterized protein</fullName>
    </submittedName>
</protein>
<organism evidence="1">
    <name type="scientific">Anguilla anguilla</name>
    <name type="common">European freshwater eel</name>
    <name type="synonym">Muraena anguilla</name>
    <dbReference type="NCBI Taxonomy" id="7936"/>
    <lineage>
        <taxon>Eukaryota</taxon>
        <taxon>Metazoa</taxon>
        <taxon>Chordata</taxon>
        <taxon>Craniata</taxon>
        <taxon>Vertebrata</taxon>
        <taxon>Euteleostomi</taxon>
        <taxon>Actinopterygii</taxon>
        <taxon>Neopterygii</taxon>
        <taxon>Teleostei</taxon>
        <taxon>Anguilliformes</taxon>
        <taxon>Anguillidae</taxon>
        <taxon>Anguilla</taxon>
    </lineage>
</organism>
<name>A0A0E9P6D6_ANGAN</name>
<dbReference type="AlphaFoldDB" id="A0A0E9P6D6"/>
<reference evidence="1" key="2">
    <citation type="journal article" date="2015" name="Fish Shellfish Immunol.">
        <title>Early steps in the European eel (Anguilla anguilla)-Vibrio vulnificus interaction in the gills: Role of the RtxA13 toxin.</title>
        <authorList>
            <person name="Callol A."/>
            <person name="Pajuelo D."/>
            <person name="Ebbesson L."/>
            <person name="Teles M."/>
            <person name="MacKenzie S."/>
            <person name="Amaro C."/>
        </authorList>
    </citation>
    <scope>NUCLEOTIDE SEQUENCE</scope>
</reference>
<sequence>MRWAFLSVLITFSPLDGRQLIYDQNLHKTGYSNLI</sequence>